<comment type="similarity">
    <text evidence="12">Belongs to the NAD-dependent DNA ligase family. LigA subfamily.</text>
</comment>
<feature type="binding site" evidence="12">
    <location>
        <position position="142"/>
    </location>
    <ligand>
        <name>NAD(+)</name>
        <dbReference type="ChEBI" id="CHEBI:57540"/>
    </ligand>
</feature>
<dbReference type="InterPro" id="IPR004150">
    <property type="entry name" value="NAD_DNA_ligase_OB"/>
</dbReference>
<evidence type="ECO:0000259" key="14">
    <source>
        <dbReference type="PROSITE" id="PS50172"/>
    </source>
</evidence>
<dbReference type="NCBIfam" id="TIGR00575">
    <property type="entry name" value="dnlj"/>
    <property type="match status" value="1"/>
</dbReference>
<dbReference type="InterPro" id="IPR036420">
    <property type="entry name" value="BRCT_dom_sf"/>
</dbReference>
<feature type="binding site" evidence="12">
    <location>
        <position position="178"/>
    </location>
    <ligand>
        <name>NAD(+)</name>
        <dbReference type="ChEBI" id="CHEBI:57540"/>
    </ligand>
</feature>
<dbReference type="Pfam" id="PF12826">
    <property type="entry name" value="HHH_2"/>
    <property type="match status" value="1"/>
</dbReference>
<dbReference type="EC" id="6.5.1.2" evidence="12 13"/>
<organism evidence="15 16">
    <name type="scientific">Sorlinia euscelidii</name>
    <dbReference type="NCBI Taxonomy" id="3081148"/>
    <lineage>
        <taxon>Bacteria</taxon>
        <taxon>Pseudomonadati</taxon>
        <taxon>Pseudomonadota</taxon>
        <taxon>Alphaproteobacteria</taxon>
        <taxon>Acetobacterales</taxon>
        <taxon>Acetobacteraceae</taxon>
        <taxon>Sorlinia</taxon>
    </lineage>
</organism>
<dbReference type="InterPro" id="IPR001357">
    <property type="entry name" value="BRCT_dom"/>
</dbReference>
<dbReference type="InterPro" id="IPR013840">
    <property type="entry name" value="DNAligase_N"/>
</dbReference>
<evidence type="ECO:0000256" key="6">
    <source>
        <dbReference type="ARBA" id="ARBA00022833"/>
    </source>
</evidence>
<keyword evidence="3 12" id="KW-0235">DNA replication</keyword>
<name>A0ABU7U5T5_9PROT</name>
<dbReference type="PROSITE" id="PS50172">
    <property type="entry name" value="BRCT"/>
    <property type="match status" value="1"/>
</dbReference>
<dbReference type="PIRSF" id="PIRSF001604">
    <property type="entry name" value="LigA"/>
    <property type="match status" value="1"/>
</dbReference>
<feature type="binding site" evidence="12">
    <location>
        <position position="294"/>
    </location>
    <ligand>
        <name>NAD(+)</name>
        <dbReference type="ChEBI" id="CHEBI:57540"/>
    </ligand>
</feature>
<dbReference type="InterPro" id="IPR018239">
    <property type="entry name" value="DNA_ligase_AS"/>
</dbReference>
<dbReference type="PROSITE" id="PS01056">
    <property type="entry name" value="DNA_LIGASE_N2"/>
    <property type="match status" value="1"/>
</dbReference>
<keyword evidence="6 12" id="KW-0862">Zinc</keyword>
<dbReference type="RefSeq" id="WP_394820165.1">
    <property type="nucleotide sequence ID" value="NZ_JAWJZY010000004.1"/>
</dbReference>
<reference evidence="15 16" key="1">
    <citation type="submission" date="2023-10" db="EMBL/GenBank/DDBJ databases">
        <title>Sorlinia euscelidii gen. nov., sp. nov., an acetic acid bacteria isolated from the gut of Euscelidius variegatus emitter.</title>
        <authorList>
            <person name="Michoud G."/>
            <person name="Marasco R."/>
            <person name="Seferji K."/>
            <person name="Gonella E."/>
            <person name="Garuglieri E."/>
            <person name="Alma A."/>
            <person name="Mapelli F."/>
            <person name="Borin S."/>
            <person name="Daffonchio D."/>
            <person name="Crotti E."/>
        </authorList>
    </citation>
    <scope>NUCLEOTIDE SEQUENCE [LARGE SCALE GENOMIC DNA]</scope>
    <source>
        <strain evidence="15 16">EV16P</strain>
    </source>
</reference>
<keyword evidence="4 12" id="KW-0479">Metal-binding</keyword>
<dbReference type="PROSITE" id="PS01055">
    <property type="entry name" value="DNA_LIGASE_N1"/>
    <property type="match status" value="1"/>
</dbReference>
<feature type="binding site" evidence="12">
    <location>
        <position position="119"/>
    </location>
    <ligand>
        <name>NAD(+)</name>
        <dbReference type="ChEBI" id="CHEBI:57540"/>
    </ligand>
</feature>
<feature type="binding site" evidence="12">
    <location>
        <position position="318"/>
    </location>
    <ligand>
        <name>NAD(+)</name>
        <dbReference type="ChEBI" id="CHEBI:57540"/>
    </ligand>
</feature>
<keyword evidence="7 12" id="KW-0460">Magnesium</keyword>
<keyword evidence="5 12" id="KW-0227">DNA damage</keyword>
<dbReference type="CDD" id="cd00114">
    <property type="entry name" value="LIGANc"/>
    <property type="match status" value="1"/>
</dbReference>
<dbReference type="InterPro" id="IPR041663">
    <property type="entry name" value="DisA/LigA_HHH"/>
</dbReference>
<comment type="caution">
    <text evidence="12">Lacks conserved residue(s) required for the propagation of feature annotation.</text>
</comment>
<evidence type="ECO:0000256" key="5">
    <source>
        <dbReference type="ARBA" id="ARBA00022763"/>
    </source>
</evidence>
<evidence type="ECO:0000256" key="9">
    <source>
        <dbReference type="ARBA" id="ARBA00023204"/>
    </source>
</evidence>
<feature type="binding site" evidence="12">
    <location>
        <begin position="34"/>
        <end position="38"/>
    </location>
    <ligand>
        <name>NAD(+)</name>
        <dbReference type="ChEBI" id="CHEBI:57540"/>
    </ligand>
</feature>
<feature type="domain" description="BRCT" evidence="14">
    <location>
        <begin position="603"/>
        <end position="675"/>
    </location>
</feature>
<dbReference type="CDD" id="cd17748">
    <property type="entry name" value="BRCT_DNA_ligase_like"/>
    <property type="match status" value="1"/>
</dbReference>
<evidence type="ECO:0000256" key="1">
    <source>
        <dbReference type="ARBA" id="ARBA00004067"/>
    </source>
</evidence>
<dbReference type="SUPFAM" id="SSF50249">
    <property type="entry name" value="Nucleic acid-binding proteins"/>
    <property type="match status" value="1"/>
</dbReference>
<dbReference type="SUPFAM" id="SSF56091">
    <property type="entry name" value="DNA ligase/mRNA capping enzyme, catalytic domain"/>
    <property type="match status" value="1"/>
</dbReference>
<dbReference type="Gene3D" id="2.40.50.140">
    <property type="entry name" value="Nucleic acid-binding proteins"/>
    <property type="match status" value="1"/>
</dbReference>
<evidence type="ECO:0000313" key="16">
    <source>
        <dbReference type="Proteomes" id="UP001312908"/>
    </source>
</evidence>
<dbReference type="InterPro" id="IPR010994">
    <property type="entry name" value="RuvA_2-like"/>
</dbReference>
<dbReference type="SUPFAM" id="SSF52113">
    <property type="entry name" value="BRCT domain"/>
    <property type="match status" value="1"/>
</dbReference>
<keyword evidence="8 12" id="KW-0520">NAD</keyword>
<dbReference type="InterPro" id="IPR012340">
    <property type="entry name" value="NA-bd_OB-fold"/>
</dbReference>
<dbReference type="Proteomes" id="UP001312908">
    <property type="component" value="Unassembled WGS sequence"/>
</dbReference>
<sequence length="681" mass="76056">MTPEKAREAYARLEQQLEEWNHAYYQDDAPVVDDATYDAARQKALELEAAYPEFCKPDRVTQRVGAPVSSGFRKSEHRVPMLSLDNVFNQTEFEQFLERINRFLGLSDEDFRGLQFVAEPKIDGLSINLTYVNRQLVMGATRGDGTVGENVTENIRTIDQIPTTLPDDAPDELEIRGEVFMRKDDFLALNEAMQAAEQRPFANPRNAAAGSLRQLDAKVTRERSLSFFAYAQGFASAPVAATHWNYLEKLQKWGFDVNPLRLRLSHPSDIAAEVEKIGQVRATLPYDIDGVVIKLDDLALQNRLGFVGRAPRWATAWKFPAEQAVTRLNTIEIQVGRTGALTPTAHLEPVNVGGVIVSRATLHNEQEIERKDVRPGDLVRIERAGDVIPKIVARVEEDRARGEKFIFPTHCPVCGALAERPEGEAVLRCTGGLTCRAQIIERLIHFVSRAAMDIEGLGTRSIHELFELGLIEKPGDIFRLAQHRDRIVALEGWGDLSADNLFRAIDARRVIPFARFIYALGIRRIGVRNAQLIARHYRDFETWRQAMREAAIIGSDARLALGSIVGIGTAIALELVNFFNEPRNLETIEDLRAQLDITPATEKQEGPFSGKTIVFTGTLMTLTRPEAKAIAERLGAQVSDSVSSKTHLVVTGEKAGSKAKKAQELGIEQIDEVEWRRRAGL</sequence>
<dbReference type="Gene3D" id="1.10.287.610">
    <property type="entry name" value="Helix hairpin bin"/>
    <property type="match status" value="1"/>
</dbReference>
<comment type="caution">
    <text evidence="15">The sequence shown here is derived from an EMBL/GenBank/DDBJ whole genome shotgun (WGS) entry which is preliminary data.</text>
</comment>
<evidence type="ECO:0000256" key="10">
    <source>
        <dbReference type="ARBA" id="ARBA00023211"/>
    </source>
</evidence>
<dbReference type="PANTHER" id="PTHR23389">
    <property type="entry name" value="CHROMOSOME TRANSMISSION FIDELITY FACTOR 18"/>
    <property type="match status" value="1"/>
</dbReference>
<evidence type="ECO:0000256" key="3">
    <source>
        <dbReference type="ARBA" id="ARBA00022705"/>
    </source>
</evidence>
<dbReference type="Pfam" id="PF01653">
    <property type="entry name" value="DNA_ligase_aden"/>
    <property type="match status" value="1"/>
</dbReference>
<feature type="binding site" evidence="12">
    <location>
        <begin position="83"/>
        <end position="84"/>
    </location>
    <ligand>
        <name>NAD(+)</name>
        <dbReference type="ChEBI" id="CHEBI:57540"/>
    </ligand>
</feature>
<dbReference type="SUPFAM" id="SSF47781">
    <property type="entry name" value="RuvA domain 2-like"/>
    <property type="match status" value="1"/>
</dbReference>
<feature type="binding site" evidence="12">
    <location>
        <position position="414"/>
    </location>
    <ligand>
        <name>Zn(2+)</name>
        <dbReference type="ChEBI" id="CHEBI:29105"/>
    </ligand>
</feature>
<dbReference type="Gene3D" id="3.30.470.30">
    <property type="entry name" value="DNA ligase/mRNA capping enzyme"/>
    <property type="match status" value="1"/>
</dbReference>
<dbReference type="SMART" id="SM00532">
    <property type="entry name" value="LIGANc"/>
    <property type="match status" value="1"/>
</dbReference>
<evidence type="ECO:0000256" key="13">
    <source>
        <dbReference type="RuleBase" id="RU000618"/>
    </source>
</evidence>
<feature type="active site" description="N6-AMP-lysine intermediate" evidence="12">
    <location>
        <position position="121"/>
    </location>
</feature>
<dbReference type="Pfam" id="PF00533">
    <property type="entry name" value="BRCT"/>
    <property type="match status" value="1"/>
</dbReference>
<dbReference type="HAMAP" id="MF_01588">
    <property type="entry name" value="DNA_ligase_A"/>
    <property type="match status" value="1"/>
</dbReference>
<keyword evidence="16" id="KW-1185">Reference proteome</keyword>
<keyword evidence="9 12" id="KW-0234">DNA repair</keyword>
<comment type="catalytic activity">
    <reaction evidence="11 12 13">
        <text>NAD(+) + (deoxyribonucleotide)n-3'-hydroxyl + 5'-phospho-(deoxyribonucleotide)m = (deoxyribonucleotide)n+m + AMP + beta-nicotinamide D-nucleotide.</text>
        <dbReference type="EC" id="6.5.1.2"/>
    </reaction>
</comment>
<comment type="function">
    <text evidence="1 12">DNA ligase that catalyzes the formation of phosphodiester linkages between 5'-phosphoryl and 3'-hydroxyl groups in double-stranded DNA using NAD as a coenzyme and as the energy source for the reaction. It is essential for DNA replication and repair of damaged DNA.</text>
</comment>
<comment type="cofactor">
    <cofactor evidence="12">
        <name>Mg(2+)</name>
        <dbReference type="ChEBI" id="CHEBI:18420"/>
    </cofactor>
    <cofactor evidence="12">
        <name>Mn(2+)</name>
        <dbReference type="ChEBI" id="CHEBI:29035"/>
    </cofactor>
</comment>
<dbReference type="NCBIfam" id="NF005932">
    <property type="entry name" value="PRK07956.1"/>
    <property type="match status" value="1"/>
</dbReference>
<keyword evidence="10 12" id="KW-0464">Manganese</keyword>
<keyword evidence="2 12" id="KW-0436">Ligase</keyword>
<dbReference type="Gene3D" id="3.40.50.10190">
    <property type="entry name" value="BRCT domain"/>
    <property type="match status" value="1"/>
</dbReference>
<dbReference type="InterPro" id="IPR033136">
    <property type="entry name" value="DNA_ligase_CS"/>
</dbReference>
<evidence type="ECO:0000313" key="15">
    <source>
        <dbReference type="EMBL" id="MEE8659331.1"/>
    </source>
</evidence>
<evidence type="ECO:0000256" key="2">
    <source>
        <dbReference type="ARBA" id="ARBA00022598"/>
    </source>
</evidence>
<feature type="binding site" evidence="12">
    <location>
        <position position="435"/>
    </location>
    <ligand>
        <name>Zn(2+)</name>
        <dbReference type="ChEBI" id="CHEBI:29105"/>
    </ligand>
</feature>
<protein>
    <recommendedName>
        <fullName evidence="12 13">DNA ligase</fullName>
        <ecNumber evidence="12 13">6.5.1.2</ecNumber>
    </recommendedName>
    <alternativeName>
        <fullName evidence="12">Polydeoxyribonucleotide synthase [NAD(+)]</fullName>
    </alternativeName>
</protein>
<dbReference type="Pfam" id="PF03120">
    <property type="entry name" value="OB_DNA_ligase"/>
    <property type="match status" value="1"/>
</dbReference>
<gene>
    <name evidence="12" type="primary">ligA</name>
    <name evidence="15" type="ORF">DOFOFD_09965</name>
</gene>
<dbReference type="SMART" id="SM00292">
    <property type="entry name" value="BRCT"/>
    <property type="match status" value="1"/>
</dbReference>
<feature type="binding site" evidence="12">
    <location>
        <position position="411"/>
    </location>
    <ligand>
        <name>Zn(2+)</name>
        <dbReference type="ChEBI" id="CHEBI:29105"/>
    </ligand>
</feature>
<evidence type="ECO:0000256" key="4">
    <source>
        <dbReference type="ARBA" id="ARBA00022723"/>
    </source>
</evidence>
<proteinExistence type="inferred from homology"/>
<evidence type="ECO:0000256" key="7">
    <source>
        <dbReference type="ARBA" id="ARBA00022842"/>
    </source>
</evidence>
<dbReference type="PANTHER" id="PTHR23389:SF9">
    <property type="entry name" value="DNA LIGASE"/>
    <property type="match status" value="1"/>
</dbReference>
<evidence type="ECO:0000256" key="12">
    <source>
        <dbReference type="HAMAP-Rule" id="MF_01588"/>
    </source>
</evidence>
<dbReference type="GO" id="GO:0016874">
    <property type="term" value="F:ligase activity"/>
    <property type="evidence" value="ECO:0007669"/>
    <property type="project" value="UniProtKB-KW"/>
</dbReference>
<evidence type="ECO:0000256" key="11">
    <source>
        <dbReference type="ARBA" id="ARBA00034005"/>
    </source>
</evidence>
<dbReference type="EMBL" id="JAWJZY010000004">
    <property type="protein sequence ID" value="MEE8659331.1"/>
    <property type="molecule type" value="Genomic_DNA"/>
</dbReference>
<evidence type="ECO:0000256" key="8">
    <source>
        <dbReference type="ARBA" id="ARBA00023027"/>
    </source>
</evidence>
<accession>A0ABU7U5T5</accession>
<dbReference type="InterPro" id="IPR001679">
    <property type="entry name" value="DNA_ligase"/>
</dbReference>
<dbReference type="Gene3D" id="1.10.150.20">
    <property type="entry name" value="5' to 3' exonuclease, C-terminal subdomain"/>
    <property type="match status" value="2"/>
</dbReference>
<dbReference type="Gene3D" id="6.20.10.30">
    <property type="match status" value="1"/>
</dbReference>
<dbReference type="InterPro" id="IPR013839">
    <property type="entry name" value="DNAligase_adenylation"/>
</dbReference>
<dbReference type="InterPro" id="IPR004149">
    <property type="entry name" value="Znf_DNAligase_C4"/>
</dbReference>
<dbReference type="Pfam" id="PF03119">
    <property type="entry name" value="DNA_ligase_ZBD"/>
    <property type="match status" value="1"/>
</dbReference>